<dbReference type="SUPFAM" id="SSF56801">
    <property type="entry name" value="Acetyl-CoA synthetase-like"/>
    <property type="match status" value="1"/>
</dbReference>
<dbReference type="EMBL" id="FOHZ01000009">
    <property type="protein sequence ID" value="SET40396.1"/>
    <property type="molecule type" value="Genomic_DNA"/>
</dbReference>
<dbReference type="Gene3D" id="3.40.50.12780">
    <property type="entry name" value="N-terminal domain of ligase-like"/>
    <property type="match status" value="1"/>
</dbReference>
<dbReference type="CDD" id="cd17631">
    <property type="entry name" value="FACL_FadD13-like"/>
    <property type="match status" value="1"/>
</dbReference>
<gene>
    <name evidence="5" type="ORF">SAMN04487962_1094</name>
</gene>
<dbReference type="FunFam" id="3.30.300.30:FF:000008">
    <property type="entry name" value="2,3-dihydroxybenzoate-AMP ligase"/>
    <property type="match status" value="1"/>
</dbReference>
<organism evidence="5 6">
    <name type="scientific">Marinobacter segnicrescens</name>
    <dbReference type="NCBI Taxonomy" id="430453"/>
    <lineage>
        <taxon>Bacteria</taxon>
        <taxon>Pseudomonadati</taxon>
        <taxon>Pseudomonadota</taxon>
        <taxon>Gammaproteobacteria</taxon>
        <taxon>Pseudomonadales</taxon>
        <taxon>Marinobacteraceae</taxon>
        <taxon>Marinobacter</taxon>
    </lineage>
</organism>
<dbReference type="InterPro" id="IPR000873">
    <property type="entry name" value="AMP-dep_synth/lig_dom"/>
</dbReference>
<name>A0A1I0E5Y7_9GAMM</name>
<dbReference type="Proteomes" id="UP000198762">
    <property type="component" value="Unassembled WGS sequence"/>
</dbReference>
<dbReference type="NCBIfam" id="NF004837">
    <property type="entry name" value="PRK06187.1"/>
    <property type="match status" value="1"/>
</dbReference>
<sequence>MYLTQPLHKALIEAPDKTATVCQGRRHTYREFVSRIARLAAGLKKLGLKEGDRVAILSLNSDRYAEAIYATFWAGGVINPVNIRWSPAEIIYSLDDCESTFLVVDDTFSPMINPLTEGSKSLNTVIYAGDKETPAGTHNLEDLVRDNDEMEDTLRSKDDLAAVMYTGGTTGKPKGVMLSHMNLFSNGLGSQAVANMPIRSVTLHAAPTFHVAGTGLILQAVARHSTNVIIPMFEPKAVLEAIQNEGVIETFLVPTMLRMVLAHPEFSNYDLSGLQHMMYGASPMDSTLLNKARQAMPKAGFLQAYGMTELSPTVTILTKDWHTDEGFESGKMMSAGRPLPMVEIRIVDGEDNTVPNGTRGEIVARGPVVMQGYWNKPEQTAQALRNGWMHTGDAGYMDDDGFVYVVDRIKDMIVTGGENVYSAEVEEALLQMPQVAQCAVIGVPDEDWGERVHATVVVNDDAELTLDEVMAHCKTLIANYKIPRSLEIRDELPLSPAGKLLKYKLREEHWSDRDRKVS</sequence>
<evidence type="ECO:0000259" key="3">
    <source>
        <dbReference type="Pfam" id="PF00501"/>
    </source>
</evidence>
<dbReference type="PANTHER" id="PTHR43767">
    <property type="entry name" value="LONG-CHAIN-FATTY-ACID--COA LIGASE"/>
    <property type="match status" value="1"/>
</dbReference>
<dbReference type="InterPro" id="IPR020845">
    <property type="entry name" value="AMP-binding_CS"/>
</dbReference>
<evidence type="ECO:0000256" key="1">
    <source>
        <dbReference type="ARBA" id="ARBA00006432"/>
    </source>
</evidence>
<evidence type="ECO:0000313" key="6">
    <source>
        <dbReference type="Proteomes" id="UP000198762"/>
    </source>
</evidence>
<dbReference type="OrthoDB" id="9803968at2"/>
<dbReference type="Pfam" id="PF13193">
    <property type="entry name" value="AMP-binding_C"/>
    <property type="match status" value="1"/>
</dbReference>
<dbReference type="InterPro" id="IPR050237">
    <property type="entry name" value="ATP-dep_AMP-bd_enzyme"/>
</dbReference>
<dbReference type="Gene3D" id="3.30.300.30">
    <property type="match status" value="1"/>
</dbReference>
<dbReference type="GO" id="GO:0016878">
    <property type="term" value="F:acid-thiol ligase activity"/>
    <property type="evidence" value="ECO:0007669"/>
    <property type="project" value="UniProtKB-ARBA"/>
</dbReference>
<comment type="similarity">
    <text evidence="1">Belongs to the ATP-dependent AMP-binding enzyme family.</text>
</comment>
<dbReference type="PANTHER" id="PTHR43767:SF1">
    <property type="entry name" value="NONRIBOSOMAL PEPTIDE SYNTHASE PES1 (EUROFUNG)-RELATED"/>
    <property type="match status" value="1"/>
</dbReference>
<protein>
    <submittedName>
        <fullName evidence="5">Acyl-CoA synthetase (AMP-forming)/AMP-acid ligase II</fullName>
    </submittedName>
</protein>
<evidence type="ECO:0000259" key="4">
    <source>
        <dbReference type="Pfam" id="PF13193"/>
    </source>
</evidence>
<dbReference type="STRING" id="430453.SAMN04487962_1094"/>
<dbReference type="InterPro" id="IPR025110">
    <property type="entry name" value="AMP-bd_C"/>
</dbReference>
<accession>A0A1I0E5Y7</accession>
<dbReference type="InterPro" id="IPR045851">
    <property type="entry name" value="AMP-bd_C_sf"/>
</dbReference>
<reference evidence="6" key="1">
    <citation type="submission" date="2016-10" db="EMBL/GenBank/DDBJ databases">
        <authorList>
            <person name="Varghese N."/>
            <person name="Submissions S."/>
        </authorList>
    </citation>
    <scope>NUCLEOTIDE SEQUENCE [LARGE SCALE GENOMIC DNA]</scope>
    <source>
        <strain evidence="6">CGMCC 1.6489</strain>
    </source>
</reference>
<dbReference type="RefSeq" id="WP_091851474.1">
    <property type="nucleotide sequence ID" value="NZ_FOHZ01000009.1"/>
</dbReference>
<feature type="domain" description="AMP-dependent synthetase/ligase" evidence="3">
    <location>
        <begin position="13"/>
        <end position="374"/>
    </location>
</feature>
<feature type="domain" description="AMP-binding enzyme C-terminal" evidence="4">
    <location>
        <begin position="424"/>
        <end position="499"/>
    </location>
</feature>
<evidence type="ECO:0000256" key="2">
    <source>
        <dbReference type="ARBA" id="ARBA00022598"/>
    </source>
</evidence>
<dbReference type="Pfam" id="PF00501">
    <property type="entry name" value="AMP-binding"/>
    <property type="match status" value="1"/>
</dbReference>
<keyword evidence="6" id="KW-1185">Reference proteome</keyword>
<dbReference type="PROSITE" id="PS00455">
    <property type="entry name" value="AMP_BINDING"/>
    <property type="match status" value="1"/>
</dbReference>
<dbReference type="InterPro" id="IPR042099">
    <property type="entry name" value="ANL_N_sf"/>
</dbReference>
<dbReference type="AlphaFoldDB" id="A0A1I0E5Y7"/>
<evidence type="ECO:0000313" key="5">
    <source>
        <dbReference type="EMBL" id="SET40396.1"/>
    </source>
</evidence>
<proteinExistence type="inferred from homology"/>
<keyword evidence="2 5" id="KW-0436">Ligase</keyword>